<protein>
    <recommendedName>
        <fullName evidence="2">Recombinase domain-containing protein</fullName>
    </recommendedName>
</protein>
<dbReference type="InterPro" id="IPR038109">
    <property type="entry name" value="DNA_bind_recomb_sf"/>
</dbReference>
<name>A0A5C6U758_9SPHN</name>
<evidence type="ECO:0000259" key="2">
    <source>
        <dbReference type="Pfam" id="PF07508"/>
    </source>
</evidence>
<keyword evidence="4" id="KW-1185">Reference proteome</keyword>
<dbReference type="RefSeq" id="WP_147122808.1">
    <property type="nucleotide sequence ID" value="NZ_VOPY01000002.1"/>
</dbReference>
<accession>A0A5C6U758</accession>
<dbReference type="GO" id="GO:0000150">
    <property type="term" value="F:DNA strand exchange activity"/>
    <property type="evidence" value="ECO:0007669"/>
    <property type="project" value="InterPro"/>
</dbReference>
<dbReference type="EMBL" id="VOPY01000002">
    <property type="protein sequence ID" value="TXC68853.1"/>
    <property type="molecule type" value="Genomic_DNA"/>
</dbReference>
<evidence type="ECO:0000313" key="4">
    <source>
        <dbReference type="Proteomes" id="UP000321129"/>
    </source>
</evidence>
<reference evidence="3 4" key="1">
    <citation type="submission" date="2019-08" db="EMBL/GenBank/DDBJ databases">
        <title>Sphingorhabdus soil sp. nov., isolated from arctic soil.</title>
        <authorList>
            <person name="Liu Y."/>
        </authorList>
    </citation>
    <scope>NUCLEOTIDE SEQUENCE [LARGE SCALE GENOMIC DNA]</scope>
    <source>
        <strain evidence="3 4">D-2Q-5-6</strain>
    </source>
</reference>
<evidence type="ECO:0000256" key="1">
    <source>
        <dbReference type="SAM" id="MobiDB-lite"/>
    </source>
</evidence>
<feature type="domain" description="Recombinase" evidence="2">
    <location>
        <begin position="72"/>
        <end position="137"/>
    </location>
</feature>
<dbReference type="GO" id="GO:0003677">
    <property type="term" value="F:DNA binding"/>
    <property type="evidence" value="ECO:0007669"/>
    <property type="project" value="InterPro"/>
</dbReference>
<proteinExistence type="predicted"/>
<comment type="caution">
    <text evidence="3">The sequence shown here is derived from an EMBL/GenBank/DDBJ whole genome shotgun (WGS) entry which is preliminary data.</text>
</comment>
<dbReference type="AlphaFoldDB" id="A0A5C6U758"/>
<sequence length="179" mass="20050">MRDHRRCAASLLAWTGIRAGSGLADRSSAYHRIDHDHVRGSSQRRLSVRYALSFGHWSITLCRNCTRPCCRKGGSPFSPALVHTILTRETYIGRHYYHVKDSRTGEKRPRKERIEVAVPAIIPEKTFGKVQAILKSRDPEMAPGRSHSSPVLRSGRGRRGKPGCNGTMTLMIGKGGQYR</sequence>
<dbReference type="Proteomes" id="UP000321129">
    <property type="component" value="Unassembled WGS sequence"/>
</dbReference>
<dbReference type="Gene3D" id="3.90.1750.20">
    <property type="entry name" value="Putative Large Serine Recombinase, Chain B, Domain 2"/>
    <property type="match status" value="1"/>
</dbReference>
<feature type="region of interest" description="Disordered" evidence="1">
    <location>
        <begin position="137"/>
        <end position="169"/>
    </location>
</feature>
<gene>
    <name evidence="3" type="ORF">FSZ31_07755</name>
</gene>
<evidence type="ECO:0000313" key="3">
    <source>
        <dbReference type="EMBL" id="TXC68853.1"/>
    </source>
</evidence>
<organism evidence="3 4">
    <name type="scientific">Flavisphingopyxis soli</name>
    <dbReference type="NCBI Taxonomy" id="2601267"/>
    <lineage>
        <taxon>Bacteria</taxon>
        <taxon>Pseudomonadati</taxon>
        <taxon>Pseudomonadota</taxon>
        <taxon>Alphaproteobacteria</taxon>
        <taxon>Sphingomonadales</taxon>
        <taxon>Sphingopyxidaceae</taxon>
        <taxon>Flavisphingopyxis</taxon>
    </lineage>
</organism>
<dbReference type="InterPro" id="IPR011109">
    <property type="entry name" value="DNA_bind_recombinase_dom"/>
</dbReference>
<dbReference type="Pfam" id="PF07508">
    <property type="entry name" value="Recombinase"/>
    <property type="match status" value="1"/>
</dbReference>